<dbReference type="EMBL" id="JAIWYP010000006">
    <property type="protein sequence ID" value="KAH3808692.1"/>
    <property type="molecule type" value="Genomic_DNA"/>
</dbReference>
<comment type="caution">
    <text evidence="1">The sequence shown here is derived from an EMBL/GenBank/DDBJ whole genome shotgun (WGS) entry which is preliminary data.</text>
</comment>
<gene>
    <name evidence="1" type="ORF">DPMN_137049</name>
</gene>
<dbReference type="Proteomes" id="UP000828390">
    <property type="component" value="Unassembled WGS sequence"/>
</dbReference>
<evidence type="ECO:0000313" key="2">
    <source>
        <dbReference type="Proteomes" id="UP000828390"/>
    </source>
</evidence>
<name>A0A9D4G221_DREPO</name>
<proteinExistence type="predicted"/>
<dbReference type="AlphaFoldDB" id="A0A9D4G221"/>
<keyword evidence="2" id="KW-1185">Reference proteome</keyword>
<organism evidence="1 2">
    <name type="scientific">Dreissena polymorpha</name>
    <name type="common">Zebra mussel</name>
    <name type="synonym">Mytilus polymorpha</name>
    <dbReference type="NCBI Taxonomy" id="45954"/>
    <lineage>
        <taxon>Eukaryota</taxon>
        <taxon>Metazoa</taxon>
        <taxon>Spiralia</taxon>
        <taxon>Lophotrochozoa</taxon>
        <taxon>Mollusca</taxon>
        <taxon>Bivalvia</taxon>
        <taxon>Autobranchia</taxon>
        <taxon>Heteroconchia</taxon>
        <taxon>Euheterodonta</taxon>
        <taxon>Imparidentia</taxon>
        <taxon>Neoheterodontei</taxon>
        <taxon>Myida</taxon>
        <taxon>Dreissenoidea</taxon>
        <taxon>Dreissenidae</taxon>
        <taxon>Dreissena</taxon>
    </lineage>
</organism>
<reference evidence="1" key="2">
    <citation type="submission" date="2020-11" db="EMBL/GenBank/DDBJ databases">
        <authorList>
            <person name="McCartney M.A."/>
            <person name="Auch B."/>
            <person name="Kono T."/>
            <person name="Mallez S."/>
            <person name="Becker A."/>
            <person name="Gohl D.M."/>
            <person name="Silverstein K.A.T."/>
            <person name="Koren S."/>
            <person name="Bechman K.B."/>
            <person name="Herman A."/>
            <person name="Abrahante J.E."/>
            <person name="Garbe J."/>
        </authorList>
    </citation>
    <scope>NUCLEOTIDE SEQUENCE</scope>
    <source>
        <strain evidence="1">Duluth1</strain>
        <tissue evidence="1">Whole animal</tissue>
    </source>
</reference>
<reference evidence="1" key="1">
    <citation type="journal article" date="2019" name="bioRxiv">
        <title>The Genome of the Zebra Mussel, Dreissena polymorpha: A Resource for Invasive Species Research.</title>
        <authorList>
            <person name="McCartney M.A."/>
            <person name="Auch B."/>
            <person name="Kono T."/>
            <person name="Mallez S."/>
            <person name="Zhang Y."/>
            <person name="Obille A."/>
            <person name="Becker A."/>
            <person name="Abrahante J.E."/>
            <person name="Garbe J."/>
            <person name="Badalamenti J.P."/>
            <person name="Herman A."/>
            <person name="Mangelson H."/>
            <person name="Liachko I."/>
            <person name="Sullivan S."/>
            <person name="Sone E.D."/>
            <person name="Koren S."/>
            <person name="Silverstein K.A.T."/>
            <person name="Beckman K.B."/>
            <person name="Gohl D.M."/>
        </authorList>
    </citation>
    <scope>NUCLEOTIDE SEQUENCE</scope>
    <source>
        <strain evidence="1">Duluth1</strain>
        <tissue evidence="1">Whole animal</tissue>
    </source>
</reference>
<evidence type="ECO:0000313" key="1">
    <source>
        <dbReference type="EMBL" id="KAH3808692.1"/>
    </source>
</evidence>
<sequence length="53" mass="6016">MQLTTCDGQQHYPSVLGAGPELPFLWSLMRLPSFHSVGFFSFFLHLASSLRLF</sequence>
<protein>
    <submittedName>
        <fullName evidence="1">Uncharacterized protein</fullName>
    </submittedName>
</protein>
<accession>A0A9D4G221</accession>